<reference evidence="2 3" key="1">
    <citation type="submission" date="2020-08" db="EMBL/GenBank/DDBJ databases">
        <title>Genome sequencing of Purple Non-Sulfur Bacteria from various extreme environments.</title>
        <authorList>
            <person name="Mayer M."/>
        </authorList>
    </citation>
    <scope>NUCLEOTIDE SEQUENCE [LARGE SCALE GENOMIC DNA]</scope>
    <source>
        <strain evidence="2 3">2761</strain>
    </source>
</reference>
<dbReference type="Gene3D" id="1.25.40.10">
    <property type="entry name" value="Tetratricopeptide repeat domain"/>
    <property type="match status" value="2"/>
</dbReference>
<dbReference type="Proteomes" id="UP000587070">
    <property type="component" value="Unassembled WGS sequence"/>
</dbReference>
<keyword evidence="3" id="KW-1185">Reference proteome</keyword>
<evidence type="ECO:0000313" key="2">
    <source>
        <dbReference type="EMBL" id="MBB4248521.1"/>
    </source>
</evidence>
<organism evidence="2 3">
    <name type="scientific">Rhodocyclus tenuis</name>
    <name type="common">Rhodospirillum tenue</name>
    <dbReference type="NCBI Taxonomy" id="1066"/>
    <lineage>
        <taxon>Bacteria</taxon>
        <taxon>Pseudomonadati</taxon>
        <taxon>Pseudomonadota</taxon>
        <taxon>Betaproteobacteria</taxon>
        <taxon>Rhodocyclales</taxon>
        <taxon>Rhodocyclaceae</taxon>
        <taxon>Rhodocyclus</taxon>
    </lineage>
</organism>
<sequence length="471" mass="51611">MTTPESSTATAEALFFAANAHWVARELAQAEASFREAIGLVPAFAEAHANLALLLDQSGNKVEAEEHYRLALDCNPECVQTQLNFGAMLAQQKRFAEAEHAYRRALALRPDSAVAWSNLGVLQACCKDEAAAETSYRRAIALDADYALARFNFSYLLLRQGRFDEGWACLEARDWYAPLERHLTCPRWRGEDLDGKSILIGFEAGHGDMIQFCRYAALLKERGAARVDLLCHPGLKTLFATLAAVDQLIGLDDELPATDWDYWTPPMSIPFHCRTRLETIPVSLPYLHADPEKAARWAALLQLADVDGAASGRRELRVGLVWKGNPHFENDVERSLPGLPLLAALGSLAGVRFVSLQRGAGEDEAADPPAGLHLMNLGPQLADFSATAAVIANLDLVISVDTAVAHLAGAMGKPCWLLLPDYKTDWRWLTGRSDSPWYPGVMRLFRQPAGGGWGPVIDEVRHALAALVAPR</sequence>
<accession>A0A840GAM1</accession>
<dbReference type="OrthoDB" id="9814129at2"/>
<dbReference type="InterPro" id="IPR002201">
    <property type="entry name" value="Glyco_trans_9"/>
</dbReference>
<dbReference type="AlphaFoldDB" id="A0A840GAM1"/>
<dbReference type="PANTHER" id="PTHR44809">
    <property type="match status" value="1"/>
</dbReference>
<dbReference type="PROSITE" id="PS50005">
    <property type="entry name" value="TPR"/>
    <property type="match status" value="1"/>
</dbReference>
<dbReference type="Pfam" id="PF01075">
    <property type="entry name" value="Glyco_transf_9"/>
    <property type="match status" value="1"/>
</dbReference>
<dbReference type="SUPFAM" id="SSF48452">
    <property type="entry name" value="TPR-like"/>
    <property type="match status" value="1"/>
</dbReference>
<evidence type="ECO:0000256" key="1">
    <source>
        <dbReference type="PROSITE-ProRule" id="PRU00339"/>
    </source>
</evidence>
<dbReference type="InterPro" id="IPR052943">
    <property type="entry name" value="TMTC_O-mannosyl-trnsfr"/>
</dbReference>
<gene>
    <name evidence="2" type="ORF">GGD90_002913</name>
</gene>
<name>A0A840GAM1_RHOTE</name>
<evidence type="ECO:0000313" key="3">
    <source>
        <dbReference type="Proteomes" id="UP000587070"/>
    </source>
</evidence>
<dbReference type="SMART" id="SM00028">
    <property type="entry name" value="TPR"/>
    <property type="match status" value="4"/>
</dbReference>
<keyword evidence="1" id="KW-0802">TPR repeat</keyword>
<protein>
    <submittedName>
        <fullName evidence="2">Tetratricopeptide (TPR) repeat protein</fullName>
    </submittedName>
</protein>
<dbReference type="SUPFAM" id="SSF53756">
    <property type="entry name" value="UDP-Glycosyltransferase/glycogen phosphorylase"/>
    <property type="match status" value="1"/>
</dbReference>
<dbReference type="InterPro" id="IPR011990">
    <property type="entry name" value="TPR-like_helical_dom_sf"/>
</dbReference>
<dbReference type="InterPro" id="IPR019734">
    <property type="entry name" value="TPR_rpt"/>
</dbReference>
<dbReference type="Gene3D" id="3.40.50.2000">
    <property type="entry name" value="Glycogen Phosphorylase B"/>
    <property type="match status" value="1"/>
</dbReference>
<dbReference type="PANTHER" id="PTHR44809:SF1">
    <property type="entry name" value="PROTEIN O-MANNOSYL-TRANSFERASE TMTC1"/>
    <property type="match status" value="1"/>
</dbReference>
<dbReference type="EMBL" id="JACIGE010000011">
    <property type="protein sequence ID" value="MBB4248521.1"/>
    <property type="molecule type" value="Genomic_DNA"/>
</dbReference>
<proteinExistence type="predicted"/>
<dbReference type="RefSeq" id="WP_153116333.1">
    <property type="nucleotide sequence ID" value="NZ_JACIGE010000011.1"/>
</dbReference>
<dbReference type="GO" id="GO:0016757">
    <property type="term" value="F:glycosyltransferase activity"/>
    <property type="evidence" value="ECO:0007669"/>
    <property type="project" value="InterPro"/>
</dbReference>
<dbReference type="Pfam" id="PF13432">
    <property type="entry name" value="TPR_16"/>
    <property type="match status" value="2"/>
</dbReference>
<comment type="caution">
    <text evidence="2">The sequence shown here is derived from an EMBL/GenBank/DDBJ whole genome shotgun (WGS) entry which is preliminary data.</text>
</comment>
<feature type="repeat" description="TPR" evidence="1">
    <location>
        <begin position="79"/>
        <end position="112"/>
    </location>
</feature>